<organism evidence="2 3">
    <name type="scientific">Pandoraea iniqua</name>
    <dbReference type="NCBI Taxonomy" id="2508288"/>
    <lineage>
        <taxon>Bacteria</taxon>
        <taxon>Pseudomonadati</taxon>
        <taxon>Pseudomonadota</taxon>
        <taxon>Betaproteobacteria</taxon>
        <taxon>Burkholderiales</taxon>
        <taxon>Burkholderiaceae</taxon>
        <taxon>Pandoraea</taxon>
    </lineage>
</organism>
<protein>
    <submittedName>
        <fullName evidence="2">Membrane protein</fullName>
    </submittedName>
</protein>
<accession>A0A5E4Y333</accession>
<name>A0A5E4Y333_9BURK</name>
<keyword evidence="3" id="KW-1185">Reference proteome</keyword>
<dbReference type="Pfam" id="PF07235">
    <property type="entry name" value="DUF1427"/>
    <property type="match status" value="1"/>
</dbReference>
<dbReference type="Proteomes" id="UP000333828">
    <property type="component" value="Unassembled WGS sequence"/>
</dbReference>
<evidence type="ECO:0000313" key="3">
    <source>
        <dbReference type="Proteomes" id="UP000333828"/>
    </source>
</evidence>
<feature type="region of interest" description="Disordered" evidence="1">
    <location>
        <begin position="78"/>
        <end position="100"/>
    </location>
</feature>
<evidence type="ECO:0000256" key="1">
    <source>
        <dbReference type="SAM" id="MobiDB-lite"/>
    </source>
</evidence>
<evidence type="ECO:0000313" key="2">
    <source>
        <dbReference type="EMBL" id="VVE42742.1"/>
    </source>
</evidence>
<proteinExistence type="predicted"/>
<dbReference type="EMBL" id="CABPSI010000005">
    <property type="protein sequence ID" value="VVE42742.1"/>
    <property type="molecule type" value="Genomic_DNA"/>
</dbReference>
<dbReference type="InterPro" id="IPR009872">
    <property type="entry name" value="DUF1427"/>
</dbReference>
<dbReference type="NCBIfam" id="TIGR03510">
    <property type="entry name" value="XapX"/>
    <property type="match status" value="1"/>
</dbReference>
<gene>
    <name evidence="2" type="ORF">PIN31115_04217</name>
</gene>
<dbReference type="RefSeq" id="WP_150685770.1">
    <property type="nucleotide sequence ID" value="NZ_CABPSI010000005.1"/>
</dbReference>
<sequence>MKPYLLSLAIGMLVGVIYALFHVRSPAPPVIALVGLLGILLGEQIPPLVKGWVKPETVTTSWLRQQVKPHVFGELPRCDKTDVAATPSTPSIPPTQKDRT</sequence>
<dbReference type="AlphaFoldDB" id="A0A5E4Y333"/>
<dbReference type="InterPro" id="IPR020017">
    <property type="entry name" value="XapX_domain"/>
</dbReference>
<reference evidence="2 3" key="1">
    <citation type="submission" date="2019-08" db="EMBL/GenBank/DDBJ databases">
        <authorList>
            <person name="Peeters C."/>
        </authorList>
    </citation>
    <scope>NUCLEOTIDE SEQUENCE [LARGE SCALE GENOMIC DNA]</scope>
    <source>
        <strain evidence="2 3">LMG 31115</strain>
    </source>
</reference>